<evidence type="ECO:0000256" key="2">
    <source>
        <dbReference type="SAM" id="MobiDB-lite"/>
    </source>
</evidence>
<dbReference type="PIRSF" id="PIRSF017082">
    <property type="entry name" value="YflP"/>
    <property type="match status" value="1"/>
</dbReference>
<dbReference type="OrthoDB" id="8678477at2"/>
<comment type="caution">
    <text evidence="3">The sequence shown here is derived from an EMBL/GenBank/DDBJ whole genome shotgun (WGS) entry which is preliminary data.</text>
</comment>
<dbReference type="CDD" id="cd13578">
    <property type="entry name" value="PBP2_Bug27"/>
    <property type="match status" value="1"/>
</dbReference>
<dbReference type="Gene3D" id="3.40.190.10">
    <property type="entry name" value="Periplasmic binding protein-like II"/>
    <property type="match status" value="1"/>
</dbReference>
<dbReference type="SUPFAM" id="SSF53850">
    <property type="entry name" value="Periplasmic binding protein-like II"/>
    <property type="match status" value="1"/>
</dbReference>
<gene>
    <name evidence="3" type="ORF">C1704_12775</name>
</gene>
<keyword evidence="4" id="KW-1185">Reference proteome</keyword>
<feature type="region of interest" description="Disordered" evidence="2">
    <location>
        <begin position="1"/>
        <end position="26"/>
    </location>
</feature>
<dbReference type="PANTHER" id="PTHR42928">
    <property type="entry name" value="TRICARBOXYLATE-BINDING PROTEIN"/>
    <property type="match status" value="1"/>
</dbReference>
<accession>A0A2S5SSS3</accession>
<protein>
    <submittedName>
        <fullName evidence="3">MFS transporter</fullName>
    </submittedName>
</protein>
<name>A0A2S5SSS3_9BURK</name>
<sequence length="356" mass="36188">MAPKHSGSIPDPLPTQETSVTQGSTPTRARRALLTSLGLCGALVLAPAAWAQAQAQGYPDKPVRLVVPYPPGGATDVIGRVLAQQLSEKLGQQFIVDNRAGAGGSLGAGQVGKSPADGYTLLMGAFTSHSINAALQPRTVPFDIEKSFSMVSIVGTVPLVFVVNPEVKANTLGELIALAKAKPGSLAFASAGNGSPQHLSTEMFKRMAGVDVLHVPYKGSGPAMTDLIGGQVQAMIETAPAAQGHVKAGKLRALATTTTEAVASLPGVPTAASAGLPGFTVSSMFGIAAPAGTPADIVNKLNAALKDILARADVKDQLLAQGAIATHTSPADAAKAVSAEFAKWAKVIKDGNIVVE</sequence>
<dbReference type="InterPro" id="IPR042100">
    <property type="entry name" value="Bug_dom1"/>
</dbReference>
<dbReference type="Proteomes" id="UP000238605">
    <property type="component" value="Unassembled WGS sequence"/>
</dbReference>
<dbReference type="InterPro" id="IPR005064">
    <property type="entry name" value="BUG"/>
</dbReference>
<dbReference type="AlphaFoldDB" id="A0A2S5SSS3"/>
<proteinExistence type="inferred from homology"/>
<feature type="compositionally biased region" description="Polar residues" evidence="2">
    <location>
        <begin position="15"/>
        <end position="26"/>
    </location>
</feature>
<dbReference type="Pfam" id="PF03401">
    <property type="entry name" value="TctC"/>
    <property type="match status" value="1"/>
</dbReference>
<dbReference type="Gene3D" id="3.40.190.150">
    <property type="entry name" value="Bordetella uptake gene, domain 1"/>
    <property type="match status" value="1"/>
</dbReference>
<evidence type="ECO:0000313" key="3">
    <source>
        <dbReference type="EMBL" id="PPE65781.1"/>
    </source>
</evidence>
<dbReference type="EMBL" id="PSNX01000011">
    <property type="protein sequence ID" value="PPE65781.1"/>
    <property type="molecule type" value="Genomic_DNA"/>
</dbReference>
<dbReference type="PANTHER" id="PTHR42928:SF5">
    <property type="entry name" value="BLR1237 PROTEIN"/>
    <property type="match status" value="1"/>
</dbReference>
<comment type="similarity">
    <text evidence="1">Belongs to the UPF0065 (bug) family.</text>
</comment>
<evidence type="ECO:0000256" key="1">
    <source>
        <dbReference type="ARBA" id="ARBA00006987"/>
    </source>
</evidence>
<evidence type="ECO:0000313" key="4">
    <source>
        <dbReference type="Proteomes" id="UP000238605"/>
    </source>
</evidence>
<organism evidence="3 4">
    <name type="scientific">Caldimonas caldifontis</name>
    <dbReference type="NCBI Taxonomy" id="1452508"/>
    <lineage>
        <taxon>Bacteria</taxon>
        <taxon>Pseudomonadati</taxon>
        <taxon>Pseudomonadota</taxon>
        <taxon>Betaproteobacteria</taxon>
        <taxon>Burkholderiales</taxon>
        <taxon>Sphaerotilaceae</taxon>
        <taxon>Caldimonas</taxon>
    </lineage>
</organism>
<reference evidence="3 4" key="1">
    <citation type="submission" date="2018-02" db="EMBL/GenBank/DDBJ databases">
        <title>Reclassifiation of [Polyangium] brachysporum DSM 7029 as Guopingzhaonella breviflexa gen. nov., sp. nov., a member of the family Comamonadaceae.</title>
        <authorList>
            <person name="Tang B."/>
        </authorList>
    </citation>
    <scope>NUCLEOTIDE SEQUENCE [LARGE SCALE GENOMIC DNA]</scope>
    <source>
        <strain evidence="3 4">BCRC 80649</strain>
    </source>
</reference>